<gene>
    <name evidence="1" type="ORF">CHC_T00004125001</name>
</gene>
<reference evidence="2" key="1">
    <citation type="journal article" date="2013" name="Proc. Natl. Acad. Sci. U.S.A.">
        <title>Genome structure and metabolic features in the red seaweed Chondrus crispus shed light on evolution of the Archaeplastida.</title>
        <authorList>
            <person name="Collen J."/>
            <person name="Porcel B."/>
            <person name="Carre W."/>
            <person name="Ball S.G."/>
            <person name="Chaparro C."/>
            <person name="Tonon T."/>
            <person name="Barbeyron T."/>
            <person name="Michel G."/>
            <person name="Noel B."/>
            <person name="Valentin K."/>
            <person name="Elias M."/>
            <person name="Artiguenave F."/>
            <person name="Arun A."/>
            <person name="Aury J.M."/>
            <person name="Barbosa-Neto J.F."/>
            <person name="Bothwell J.H."/>
            <person name="Bouget F.Y."/>
            <person name="Brillet L."/>
            <person name="Cabello-Hurtado F."/>
            <person name="Capella-Gutierrez S."/>
            <person name="Charrier B."/>
            <person name="Cladiere L."/>
            <person name="Cock J.M."/>
            <person name="Coelho S.M."/>
            <person name="Colleoni C."/>
            <person name="Czjzek M."/>
            <person name="Da Silva C."/>
            <person name="Delage L."/>
            <person name="Denoeud F."/>
            <person name="Deschamps P."/>
            <person name="Dittami S.M."/>
            <person name="Gabaldon T."/>
            <person name="Gachon C.M."/>
            <person name="Groisillier A."/>
            <person name="Herve C."/>
            <person name="Jabbari K."/>
            <person name="Katinka M."/>
            <person name="Kloareg B."/>
            <person name="Kowalczyk N."/>
            <person name="Labadie K."/>
            <person name="Leblanc C."/>
            <person name="Lopez P.J."/>
            <person name="McLachlan D.H."/>
            <person name="Meslet-Cladiere L."/>
            <person name="Moustafa A."/>
            <person name="Nehr Z."/>
            <person name="Nyvall Collen P."/>
            <person name="Panaud O."/>
            <person name="Partensky F."/>
            <person name="Poulain J."/>
            <person name="Rensing S.A."/>
            <person name="Rousvoal S."/>
            <person name="Samson G."/>
            <person name="Symeonidi A."/>
            <person name="Weissenbach J."/>
            <person name="Zambounis A."/>
            <person name="Wincker P."/>
            <person name="Boyen C."/>
        </authorList>
    </citation>
    <scope>NUCLEOTIDE SEQUENCE [LARGE SCALE GENOMIC DNA]</scope>
    <source>
        <strain evidence="2">cv. Stackhouse</strain>
    </source>
</reference>
<accession>R7QE22</accession>
<sequence>MAETRESSMDHRCDGIETCVKVLSQRLHTESGKARKGHGFFGRKKTKLIMHRLRCSTGRASTQGICFDRKNVGWGVHLF</sequence>
<evidence type="ECO:0000313" key="2">
    <source>
        <dbReference type="Proteomes" id="UP000012073"/>
    </source>
</evidence>
<dbReference type="AlphaFoldDB" id="R7QE22"/>
<dbReference type="Proteomes" id="UP000012073">
    <property type="component" value="Unassembled WGS sequence"/>
</dbReference>
<evidence type="ECO:0000313" key="1">
    <source>
        <dbReference type="EMBL" id="CDF35680.1"/>
    </source>
</evidence>
<name>R7QE22_CHOCR</name>
<proteinExistence type="predicted"/>
<dbReference type="GeneID" id="17323242"/>
<dbReference type="KEGG" id="ccp:CHC_T00004125001"/>
<dbReference type="EMBL" id="HG001741">
    <property type="protein sequence ID" value="CDF35680.1"/>
    <property type="molecule type" value="Genomic_DNA"/>
</dbReference>
<keyword evidence="2" id="KW-1185">Reference proteome</keyword>
<protein>
    <submittedName>
        <fullName evidence="1">Uncharacterized protein</fullName>
    </submittedName>
</protein>
<dbReference type="RefSeq" id="XP_005715499.1">
    <property type="nucleotide sequence ID" value="XM_005715442.1"/>
</dbReference>
<organism evidence="1 2">
    <name type="scientific">Chondrus crispus</name>
    <name type="common">Carrageen Irish moss</name>
    <name type="synonym">Polymorpha crispa</name>
    <dbReference type="NCBI Taxonomy" id="2769"/>
    <lineage>
        <taxon>Eukaryota</taxon>
        <taxon>Rhodophyta</taxon>
        <taxon>Florideophyceae</taxon>
        <taxon>Rhodymeniophycidae</taxon>
        <taxon>Gigartinales</taxon>
        <taxon>Gigartinaceae</taxon>
        <taxon>Chondrus</taxon>
    </lineage>
</organism>
<dbReference type="Gramene" id="CDF35680">
    <property type="protein sequence ID" value="CDF35680"/>
    <property type="gene ID" value="CHC_T00004125001"/>
</dbReference>